<keyword evidence="2" id="KW-1185">Reference proteome</keyword>
<evidence type="ECO:0000313" key="1">
    <source>
        <dbReference type="EMBL" id="QKF66484.1"/>
    </source>
</evidence>
<reference evidence="1 2" key="1">
    <citation type="submission" date="2020-05" db="EMBL/GenBank/DDBJ databases">
        <title>Complete genome sequencing of Campylobacter and Arcobacter type strains.</title>
        <authorList>
            <person name="Miller W.G."/>
            <person name="Yee E."/>
        </authorList>
    </citation>
    <scope>NUCLEOTIDE SEQUENCE [LARGE SCALE GENOMIC DNA]</scope>
    <source>
        <strain evidence="1 2">LMG 26156</strain>
    </source>
</reference>
<name>A0AAE7BA06_9BACT</name>
<sequence>MITTIVDKTYLYKEARYLLASIYKYMPDEKIYLFLVNCDEHVKKDILNWNPNVIIDFRIFDVPKEQHKSYMYVMMTFVFDWLLNETKIKEDIIYLDADIVLKDSLKDLYSQLEKHDLMFRYHPFNRIKGPTSEEFGGIMNNGCVVMKNNLVMAEYSKKLKQNIQNYLDTKKDPVIFVEEAKVITCIDQEMEFTTYIEMKDKINFFALDNIYNDTQYTNIGTVWHAKGVHRTYPEYLIECYKYGRKDVNITKEYLRLYCRKFKKLIKSFFIEPAESFEIKELDDIFKSTDIENIVVVNSSFYLDNIVLLKEKTIKCYDTDPVIYYKNKNILKNSNIFHEYIVYDTQYIEKNNCDLLIYENKNTKVILLLNYEIKITKD</sequence>
<dbReference type="RefSeq" id="WP_128360274.1">
    <property type="nucleotide sequence ID" value="NZ_CP053840.1"/>
</dbReference>
<gene>
    <name evidence="1" type="ORF">AVENP_0925</name>
</gene>
<dbReference type="EMBL" id="CP053840">
    <property type="protein sequence ID" value="QKF66484.1"/>
    <property type="molecule type" value="Genomic_DNA"/>
</dbReference>
<evidence type="ECO:0000313" key="2">
    <source>
        <dbReference type="Proteomes" id="UP000503482"/>
    </source>
</evidence>
<accession>A0AAE7BA06</accession>
<protein>
    <recommendedName>
        <fullName evidence="3">Glycosyl transferase family 8</fullName>
    </recommendedName>
</protein>
<proteinExistence type="predicted"/>
<dbReference type="AlphaFoldDB" id="A0AAE7BA06"/>
<dbReference type="Proteomes" id="UP000503482">
    <property type="component" value="Chromosome"/>
</dbReference>
<dbReference type="KEGG" id="avp:AVENP_0925"/>
<dbReference type="SUPFAM" id="SSF53448">
    <property type="entry name" value="Nucleotide-diphospho-sugar transferases"/>
    <property type="match status" value="1"/>
</dbReference>
<dbReference type="Gene3D" id="3.90.550.10">
    <property type="entry name" value="Spore Coat Polysaccharide Biosynthesis Protein SpsA, Chain A"/>
    <property type="match status" value="1"/>
</dbReference>
<dbReference type="InterPro" id="IPR029044">
    <property type="entry name" value="Nucleotide-diphossugar_trans"/>
</dbReference>
<evidence type="ECO:0008006" key="3">
    <source>
        <dbReference type="Google" id="ProtNLM"/>
    </source>
</evidence>
<organism evidence="1 2">
    <name type="scientific">Arcobacter venerupis</name>
    <dbReference type="NCBI Taxonomy" id="1054033"/>
    <lineage>
        <taxon>Bacteria</taxon>
        <taxon>Pseudomonadati</taxon>
        <taxon>Campylobacterota</taxon>
        <taxon>Epsilonproteobacteria</taxon>
        <taxon>Campylobacterales</taxon>
        <taxon>Arcobacteraceae</taxon>
        <taxon>Arcobacter</taxon>
    </lineage>
</organism>